<protein>
    <submittedName>
        <fullName evidence="2">Bile acid:sodium symporter</fullName>
    </submittedName>
</protein>
<name>A0A3A1WSD9_9HYPH</name>
<feature type="transmembrane region" description="Helical" evidence="1">
    <location>
        <begin position="172"/>
        <end position="195"/>
    </location>
</feature>
<dbReference type="OrthoDB" id="9792271at2"/>
<evidence type="ECO:0000313" key="2">
    <source>
        <dbReference type="EMBL" id="RIY01018.1"/>
    </source>
</evidence>
<feature type="transmembrane region" description="Helical" evidence="1">
    <location>
        <begin position="235"/>
        <end position="256"/>
    </location>
</feature>
<dbReference type="AlphaFoldDB" id="A0A3A1WSD9"/>
<keyword evidence="3" id="KW-1185">Reference proteome</keyword>
<keyword evidence="1" id="KW-0812">Transmembrane</keyword>
<feature type="transmembrane region" description="Helical" evidence="1">
    <location>
        <begin position="107"/>
        <end position="128"/>
    </location>
</feature>
<reference evidence="3" key="1">
    <citation type="submission" date="2018-09" db="EMBL/GenBank/DDBJ databases">
        <authorList>
            <person name="Tuo L."/>
        </authorList>
    </citation>
    <scope>NUCLEOTIDE SEQUENCE [LARGE SCALE GENOMIC DNA]</scope>
    <source>
        <strain evidence="3">M2BS4Y-1</strain>
    </source>
</reference>
<dbReference type="EMBL" id="QYRN01000005">
    <property type="protein sequence ID" value="RIY01018.1"/>
    <property type="molecule type" value="Genomic_DNA"/>
</dbReference>
<evidence type="ECO:0000313" key="3">
    <source>
        <dbReference type="Proteomes" id="UP000265750"/>
    </source>
</evidence>
<dbReference type="InterPro" id="IPR038770">
    <property type="entry name" value="Na+/solute_symporter_sf"/>
</dbReference>
<organism evidence="2 3">
    <name type="scientific">Aureimonas flava</name>
    <dbReference type="NCBI Taxonomy" id="2320271"/>
    <lineage>
        <taxon>Bacteria</taxon>
        <taxon>Pseudomonadati</taxon>
        <taxon>Pseudomonadota</taxon>
        <taxon>Alphaproteobacteria</taxon>
        <taxon>Hyphomicrobiales</taxon>
        <taxon>Aurantimonadaceae</taxon>
        <taxon>Aureimonas</taxon>
    </lineage>
</organism>
<feature type="transmembrane region" description="Helical" evidence="1">
    <location>
        <begin position="36"/>
        <end position="54"/>
    </location>
</feature>
<dbReference type="RefSeq" id="WP_119540220.1">
    <property type="nucleotide sequence ID" value="NZ_QYRN01000005.1"/>
</dbReference>
<keyword evidence="1" id="KW-0472">Membrane</keyword>
<feature type="transmembrane region" description="Helical" evidence="1">
    <location>
        <begin position="284"/>
        <end position="304"/>
    </location>
</feature>
<dbReference type="PANTHER" id="PTHR18640">
    <property type="entry name" value="SOLUTE CARRIER FAMILY 10 MEMBER 7"/>
    <property type="match status" value="1"/>
</dbReference>
<dbReference type="InterPro" id="IPR016833">
    <property type="entry name" value="Put_Na-Bile_cotransptr"/>
</dbReference>
<feature type="transmembrane region" description="Helical" evidence="1">
    <location>
        <begin position="75"/>
        <end position="95"/>
    </location>
</feature>
<dbReference type="Gene3D" id="1.20.1530.20">
    <property type="match status" value="1"/>
</dbReference>
<dbReference type="GO" id="GO:0005886">
    <property type="term" value="C:plasma membrane"/>
    <property type="evidence" value="ECO:0007669"/>
    <property type="project" value="TreeGrafter"/>
</dbReference>
<feature type="transmembrane region" description="Helical" evidence="1">
    <location>
        <begin position="140"/>
        <end position="160"/>
    </location>
</feature>
<feature type="transmembrane region" description="Helical" evidence="1">
    <location>
        <begin position="207"/>
        <end position="229"/>
    </location>
</feature>
<keyword evidence="1" id="KW-1133">Transmembrane helix</keyword>
<sequence>MSLRRRLRAIPVDRFLLLLIATVALAAVLPARGEVAVAFDWITYGAIALLFFLYGARLSPQAVWAGLLHWRLQGLVFLCTFALFPIVGLLVAPLAGRILPAELALGILYLTLLPSTVQSSIAFTSIAGGNVPAALTSASVSNMLGVLVTPALVLLVASGSGNAFSFDAIEKIALQILAPFVAGQIARPLIGAWLARHKPVTLVVDRGSILLVVYAAFSEGVVAGVWTSLGWRDLAVVVLLDVAILAFVLATTTLLARRLRFSREDEIAIVFCGSKKSMATGIPMAGILFAGHAMALVVLPLMLFHQIQLFACAALAQRYARRAGAPAPSLAEAAGAERRSVEGAAATTNP</sequence>
<dbReference type="Proteomes" id="UP000265750">
    <property type="component" value="Unassembled WGS sequence"/>
</dbReference>
<dbReference type="PIRSF" id="PIRSF026166">
    <property type="entry name" value="UCP026166"/>
    <property type="match status" value="1"/>
</dbReference>
<accession>A0A3A1WSD9</accession>
<gene>
    <name evidence="2" type="ORF">D3218_11560</name>
</gene>
<comment type="caution">
    <text evidence="2">The sequence shown here is derived from an EMBL/GenBank/DDBJ whole genome shotgun (WGS) entry which is preliminary data.</text>
</comment>
<proteinExistence type="predicted"/>
<dbReference type="Pfam" id="PF13593">
    <property type="entry name" value="SBF_like"/>
    <property type="match status" value="1"/>
</dbReference>
<evidence type="ECO:0000256" key="1">
    <source>
        <dbReference type="SAM" id="Phobius"/>
    </source>
</evidence>
<dbReference type="PANTHER" id="PTHR18640:SF5">
    <property type="entry name" value="SODIUM_BILE ACID COTRANSPORTER 7"/>
    <property type="match status" value="1"/>
</dbReference>